<dbReference type="Proteomes" id="UP000310421">
    <property type="component" value="Unassembled WGS sequence"/>
</dbReference>
<protein>
    <recommendedName>
        <fullName evidence="3">F-box domain-containing protein</fullName>
    </recommendedName>
</protein>
<reference evidence="1 2" key="1">
    <citation type="submission" date="2018-10" db="EMBL/GenBank/DDBJ databases">
        <title>Fifty Aureobasidium pullulans genomes reveal a recombining polyextremotolerant generalist.</title>
        <authorList>
            <person name="Gostincar C."/>
            <person name="Turk M."/>
            <person name="Zajc J."/>
            <person name="Gunde-Cimerman N."/>
        </authorList>
    </citation>
    <scope>NUCLEOTIDE SEQUENCE [LARGE SCALE GENOMIC DNA]</scope>
    <source>
        <strain evidence="1 2">EXF-10751</strain>
    </source>
</reference>
<dbReference type="EMBL" id="QZAN01000049">
    <property type="protein sequence ID" value="THW61405.1"/>
    <property type="molecule type" value="Genomic_DNA"/>
</dbReference>
<sequence length="478" mass="54304">MFSRASYFFNMDTKHWTSSASTMEPLSPFISLPNEIVTQICEHPDLNKDDLIALRLTCKAHGVHDAATKALGRYFRDITVLFTRHSFQTLVDVCEHPVFGRSVRRIMLSSIRCGRDNIHHKRVINALLERTHPYGYNDGYPEDLRRYKATNSATWLKTLHDVSVRIQSYNSRAQDEDVFAKSGDSLVLLVQAFQSLARLDSSTTVGLTNQECHGLGRDQSFCAEETKNEDELWFNALGDTADMIATALLESGLLVTEFNIETCLNLISRVPVTEEILKTQEVTTNAMFSRLKEMRLELNEFTTCLDMFNAPALSAILARSTQLRSLRLGSREPPRHYSSLHTSRFLRSISSSYLETLHLYQLELTESSLGQLLAKTCKLKRLSMLNCIMLKTSWISTIKQIKNTLPELDDLHLFSLTPCMVRAMPRLVEEYEAKLLSVINVRGHSCIQSRLEETIQSYETFADGISVMLVEGGDDDPW</sequence>
<organism evidence="1 2">
    <name type="scientific">Aureobasidium pullulans</name>
    <name type="common">Black yeast</name>
    <name type="synonym">Pullularia pullulans</name>
    <dbReference type="NCBI Taxonomy" id="5580"/>
    <lineage>
        <taxon>Eukaryota</taxon>
        <taxon>Fungi</taxon>
        <taxon>Dikarya</taxon>
        <taxon>Ascomycota</taxon>
        <taxon>Pezizomycotina</taxon>
        <taxon>Dothideomycetes</taxon>
        <taxon>Dothideomycetidae</taxon>
        <taxon>Dothideales</taxon>
        <taxon>Saccotheciaceae</taxon>
        <taxon>Aureobasidium</taxon>
    </lineage>
</organism>
<comment type="caution">
    <text evidence="1">The sequence shown here is derived from an EMBL/GenBank/DDBJ whole genome shotgun (WGS) entry which is preliminary data.</text>
</comment>
<evidence type="ECO:0000313" key="1">
    <source>
        <dbReference type="EMBL" id="THW61405.1"/>
    </source>
</evidence>
<evidence type="ECO:0000313" key="2">
    <source>
        <dbReference type="Proteomes" id="UP000310421"/>
    </source>
</evidence>
<evidence type="ECO:0008006" key="3">
    <source>
        <dbReference type="Google" id="ProtNLM"/>
    </source>
</evidence>
<name>A0A4S8ZBU7_AURPU</name>
<dbReference type="AlphaFoldDB" id="A0A4S8ZBU7"/>
<accession>A0A4S8ZBU7</accession>
<dbReference type="SUPFAM" id="SSF52047">
    <property type="entry name" value="RNI-like"/>
    <property type="match status" value="1"/>
</dbReference>
<gene>
    <name evidence="1" type="ORF">D6D20_05046</name>
</gene>
<proteinExistence type="predicted"/>